<sequence length="1198" mass="132371">MANKYIKIKFLDRYLDSDSGAKLTNFLNNQYGLTGDDALKLETADQTGPLSSTPIAFVEGTDSYRLDGLSTGTDLDSKVLLFFNTNNVGAGSLVLDKDRGIVYFADVENGSEIVYKPSSNYGVGYWHPRIEYNPGDVIWHAGKFWECLVKIDRNEGYLDALNQPNFLDNEDNLVQRNPGATGEGLNNWGGPYWKEIKVGSDLSYDNTKEYQPGDMIFFEEKIYIAKEPTTGENPNEDLAAWSEYTINTAENPGLKFWDGDEDYEVGDIRVGTDGFTYISVGQSGPSTSTGPVDPTEDTANNFWRPAVKNDLIGYNPSTINNGYVSGADYKKGDLIAYEGKMYVNLTGDHDPTKTPDLDTNNWAEYVAGANKTQPYYSTADYKKGDLVLFENEFWAATKDGAGDINDPAVRATDWRLADQDEIPTAPTINNTYEWWPGKKYNKGDMVAYNGLLYVNQTGEYDSDLNPSTDNINWSEYTFAAEGKVVIEPWEATRTYAADNQARGEDGLTYVSQLDGNLNNDPTADTGTNWVLAEKGRNGYAKGVDTYESGSLYREGDITVFEGQFYVNTSGDVDNTKTPDEDLSNWKKYDKPALWDPDAEYNAGDKVSDSDGNTYIYINQTPEKGVDPVEDTGNNGDTSHWVKVETDEITTIPEWVPIRTYEVNDLIAWKGKIYRNTSGNNTFTPPTNDSANWAIFEGQWSTTLTATFTQSAPVDIIFEEDLEKITTDGVTAAQAYSLFINGVMMDDDNWEIKETVAGRTTITLLDGAIYTGDIIHVEATTDEAVFHQGSNTQPVKLSDLLDVTYGTDAPSDGSVIAYNTATSLWELGQVNKLYIYPTTDAFIIAWGSGEIPNGSAIHVQDTKATWFYNTGSSPAMSLINNAEYAGLFKELQQAYNTLDITEYDRYTKVALMNNVGVIEKRYIKAENNSTEWTEYNPGGGASVITFQDAGDGWRASTDALDAANGSVATVIWHSQGSDIAPTLYSTYLKNNENNSYMTVNSVDNVDLVLQSPSKLARETIKANLELDCNTYINASNDHGTLASMMDGTHSGYSMGIYRSSTFGEWMELTITFENPVWLHGLSISQSGSHNKTMPGYYDGSFHQQYLELTNGEGDVIVTKTDNTTSSSATFNINTVGTAWNLPTTVSNRAAVSKIKMVFSGGFGSRTIGQLSLAASRYDFNKNELWVKNAIGEWSLPKSD</sequence>
<evidence type="ECO:0000313" key="2">
    <source>
        <dbReference type="Proteomes" id="UP000886667"/>
    </source>
</evidence>
<organism evidence="1 2">
    <name type="scientific">Candidatus Thiodiazotropha taylori</name>
    <dbReference type="NCBI Taxonomy" id="2792791"/>
    <lineage>
        <taxon>Bacteria</taxon>
        <taxon>Pseudomonadati</taxon>
        <taxon>Pseudomonadota</taxon>
        <taxon>Gammaproteobacteria</taxon>
        <taxon>Chromatiales</taxon>
        <taxon>Sedimenticolaceae</taxon>
        <taxon>Candidatus Thiodiazotropha</taxon>
    </lineage>
</organism>
<evidence type="ECO:0000313" key="1">
    <source>
        <dbReference type="EMBL" id="MCG7944931.1"/>
    </source>
</evidence>
<protein>
    <submittedName>
        <fullName evidence="1">Uncharacterized protein</fullName>
    </submittedName>
</protein>
<dbReference type="EMBL" id="JAEPCM010000016">
    <property type="protein sequence ID" value="MCG7944931.1"/>
    <property type="molecule type" value="Genomic_DNA"/>
</dbReference>
<dbReference type="AlphaFoldDB" id="A0A9E4N1R3"/>
<gene>
    <name evidence="1" type="ORF">JAZ07_01140</name>
</gene>
<comment type="caution">
    <text evidence="1">The sequence shown here is derived from an EMBL/GenBank/DDBJ whole genome shotgun (WGS) entry which is preliminary data.</text>
</comment>
<dbReference type="Gene3D" id="2.10.10.90">
    <property type="match status" value="4"/>
</dbReference>
<reference evidence="1" key="1">
    <citation type="journal article" date="2021" name="Proc. Natl. Acad. Sci. U.S.A.">
        <title>Global biogeography of chemosynthetic symbionts reveals both localized and globally distributed symbiont groups. .</title>
        <authorList>
            <person name="Osvatic J.T."/>
            <person name="Wilkins L.G.E."/>
            <person name="Leibrecht L."/>
            <person name="Leray M."/>
            <person name="Zauner S."/>
            <person name="Polzin J."/>
            <person name="Camacho Y."/>
            <person name="Gros O."/>
            <person name="van Gils J.A."/>
            <person name="Eisen J.A."/>
            <person name="Petersen J.M."/>
            <person name="Yuen B."/>
        </authorList>
    </citation>
    <scope>NUCLEOTIDE SEQUENCE</scope>
    <source>
        <strain evidence="1">MAGclacostrist064TRANS</strain>
    </source>
</reference>
<proteinExistence type="predicted"/>
<dbReference type="Proteomes" id="UP000886667">
    <property type="component" value="Unassembled WGS sequence"/>
</dbReference>
<name>A0A9E4N1R3_9GAMM</name>
<accession>A0A9E4N1R3</accession>